<feature type="transmembrane region" description="Helical" evidence="4">
    <location>
        <begin position="54"/>
        <end position="75"/>
    </location>
</feature>
<feature type="transmembrane region" description="Helical" evidence="4">
    <location>
        <begin position="389"/>
        <end position="408"/>
    </location>
</feature>
<dbReference type="InterPro" id="IPR036259">
    <property type="entry name" value="MFS_trans_sf"/>
</dbReference>
<feature type="transmembrane region" description="Helical" evidence="4">
    <location>
        <begin position="235"/>
        <end position="261"/>
    </location>
</feature>
<dbReference type="GO" id="GO:0022857">
    <property type="term" value="F:transmembrane transporter activity"/>
    <property type="evidence" value="ECO:0007669"/>
    <property type="project" value="InterPro"/>
</dbReference>
<keyword evidence="1 4" id="KW-0812">Transmembrane</keyword>
<sequence length="417" mass="45198">MTKPASAGIFYGWWIVGAAFLNLFCAVGIIYYGFPVFYPAFVTSLGFTRAEVTQGFLLGFLVIGLPFGLLAGVLIDRIGTRWVILSGVGLVGLPLIGMGFMNHFWQYQLLCIFEVIGYTLAGPIANQVLVAHWFHTQRGRAMGYAYLGLGLGGAVSPPTMNWLLHHFGWRHALEMVGATILLVLFPTGFWVTHSKPADLGLYPDGALVPVPREVHTAADLSTLGAMKVAFKDKNFWLLVAGSALVIGALNAVIQHFIFFLISRGYTSASASRYLSMLLIASLGGRVVVGYIADRFKRKNTMAGFYFLLGAAIPLLYLAHQPLIAATFALLFGFSMGADYMLIPLVTAECFGVASLGKILALVIMGYSIGQWIGPWVAGRIFDAHHSYDPAWKVMSIAALLGSVAIYSISKKPVVIAE</sequence>
<evidence type="ECO:0000256" key="3">
    <source>
        <dbReference type="ARBA" id="ARBA00023136"/>
    </source>
</evidence>
<feature type="transmembrane region" description="Helical" evidence="4">
    <location>
        <begin position="349"/>
        <end position="369"/>
    </location>
</feature>
<dbReference type="Gene3D" id="1.20.1250.20">
    <property type="entry name" value="MFS general substrate transporter like domains"/>
    <property type="match status" value="1"/>
</dbReference>
<name>E8V2N1_TERSS</name>
<feature type="transmembrane region" description="Helical" evidence="4">
    <location>
        <begin position="299"/>
        <end position="316"/>
    </location>
</feature>
<dbReference type="HOGENOM" id="CLU_001265_59_9_0"/>
<dbReference type="Proteomes" id="UP000006844">
    <property type="component" value="Chromosome"/>
</dbReference>
<dbReference type="InterPro" id="IPR050327">
    <property type="entry name" value="Proton-linked_MCT"/>
</dbReference>
<evidence type="ECO:0000259" key="5">
    <source>
        <dbReference type="PROSITE" id="PS50850"/>
    </source>
</evidence>
<accession>E8V2N1</accession>
<dbReference type="PANTHER" id="PTHR11360">
    <property type="entry name" value="MONOCARBOXYLATE TRANSPORTER"/>
    <property type="match status" value="1"/>
</dbReference>
<dbReference type="PANTHER" id="PTHR11360:SF290">
    <property type="entry name" value="MONOCARBOXYLATE MFS PERMEASE"/>
    <property type="match status" value="1"/>
</dbReference>
<feature type="transmembrane region" description="Helical" evidence="4">
    <location>
        <begin position="12"/>
        <end position="34"/>
    </location>
</feature>
<feature type="transmembrane region" description="Helical" evidence="4">
    <location>
        <begin position="172"/>
        <end position="191"/>
    </location>
</feature>
<feature type="transmembrane region" description="Helical" evidence="4">
    <location>
        <begin position="322"/>
        <end position="342"/>
    </location>
</feature>
<protein>
    <submittedName>
        <fullName evidence="6">Major facilitator superfamily MFS_1</fullName>
    </submittedName>
</protein>
<reference evidence="6 7" key="1">
    <citation type="journal article" date="2012" name="Stand. Genomic Sci.">
        <title>Complete genome sequence of Terriglobus saanensis type strain SP1PR4(T), an Acidobacteria from tundra soil.</title>
        <authorList>
            <person name="Rawat S.R."/>
            <person name="Mannisto M.K."/>
            <person name="Starovoytov V."/>
            <person name="Goodwin L."/>
            <person name="Nolan M."/>
            <person name="Hauser L."/>
            <person name="Land M."/>
            <person name="Davenport K.W."/>
            <person name="Woyke T."/>
            <person name="Haggblom M.M."/>
        </authorList>
    </citation>
    <scope>NUCLEOTIDE SEQUENCE</scope>
    <source>
        <strain evidence="7">ATCC BAA-1853 / DSM 23119 / SP1PR4</strain>
    </source>
</reference>
<dbReference type="STRING" id="401053.AciPR4_2732"/>
<keyword evidence="2 4" id="KW-1133">Transmembrane helix</keyword>
<feature type="transmembrane region" description="Helical" evidence="4">
    <location>
        <begin position="273"/>
        <end position="292"/>
    </location>
</feature>
<feature type="domain" description="Major facilitator superfamily (MFS) profile" evidence="5">
    <location>
        <begin position="14"/>
        <end position="413"/>
    </location>
</feature>
<keyword evidence="3 4" id="KW-0472">Membrane</keyword>
<dbReference type="OrthoDB" id="182417at2"/>
<gene>
    <name evidence="6" type="ordered locus">AciPR4_2732</name>
</gene>
<evidence type="ECO:0000313" key="7">
    <source>
        <dbReference type="Proteomes" id="UP000006844"/>
    </source>
</evidence>
<evidence type="ECO:0000256" key="4">
    <source>
        <dbReference type="SAM" id="Phobius"/>
    </source>
</evidence>
<dbReference type="SUPFAM" id="SSF103473">
    <property type="entry name" value="MFS general substrate transporter"/>
    <property type="match status" value="1"/>
</dbReference>
<proteinExistence type="predicted"/>
<dbReference type="Pfam" id="PF07690">
    <property type="entry name" value="MFS_1"/>
    <property type="match status" value="1"/>
</dbReference>
<dbReference type="PROSITE" id="PS50850">
    <property type="entry name" value="MFS"/>
    <property type="match status" value="1"/>
</dbReference>
<organism evidence="6 7">
    <name type="scientific">Terriglobus saanensis (strain ATCC BAA-1853 / DSM 23119 / SP1PR4)</name>
    <dbReference type="NCBI Taxonomy" id="401053"/>
    <lineage>
        <taxon>Bacteria</taxon>
        <taxon>Pseudomonadati</taxon>
        <taxon>Acidobacteriota</taxon>
        <taxon>Terriglobia</taxon>
        <taxon>Terriglobales</taxon>
        <taxon>Acidobacteriaceae</taxon>
        <taxon>Terriglobus</taxon>
    </lineage>
</organism>
<evidence type="ECO:0000313" key="6">
    <source>
        <dbReference type="EMBL" id="ADV83506.1"/>
    </source>
</evidence>
<dbReference type="InterPro" id="IPR020846">
    <property type="entry name" value="MFS_dom"/>
</dbReference>
<dbReference type="InterPro" id="IPR011701">
    <property type="entry name" value="MFS"/>
</dbReference>
<dbReference type="RefSeq" id="WP_013569239.1">
    <property type="nucleotide sequence ID" value="NC_014963.1"/>
</dbReference>
<dbReference type="AlphaFoldDB" id="E8V2N1"/>
<dbReference type="EMBL" id="CP002467">
    <property type="protein sequence ID" value="ADV83506.1"/>
    <property type="molecule type" value="Genomic_DNA"/>
</dbReference>
<feature type="transmembrane region" description="Helical" evidence="4">
    <location>
        <begin position="107"/>
        <end position="129"/>
    </location>
</feature>
<dbReference type="KEGG" id="tsa:AciPR4_2732"/>
<feature type="transmembrane region" description="Helical" evidence="4">
    <location>
        <begin position="82"/>
        <end position="101"/>
    </location>
</feature>
<feature type="transmembrane region" description="Helical" evidence="4">
    <location>
        <begin position="141"/>
        <end position="160"/>
    </location>
</feature>
<evidence type="ECO:0000256" key="2">
    <source>
        <dbReference type="ARBA" id="ARBA00022989"/>
    </source>
</evidence>
<dbReference type="CDD" id="cd17355">
    <property type="entry name" value="MFS_YcxA_like"/>
    <property type="match status" value="1"/>
</dbReference>
<keyword evidence="7" id="KW-1185">Reference proteome</keyword>
<dbReference type="eggNOG" id="COG2271">
    <property type="taxonomic scope" value="Bacteria"/>
</dbReference>
<evidence type="ECO:0000256" key="1">
    <source>
        <dbReference type="ARBA" id="ARBA00022692"/>
    </source>
</evidence>